<dbReference type="GO" id="GO:0005930">
    <property type="term" value="C:axoneme"/>
    <property type="evidence" value="ECO:0007669"/>
    <property type="project" value="TreeGrafter"/>
</dbReference>
<comment type="similarity">
    <text evidence="2">Belongs to the dynein light intermediate chain family.</text>
</comment>
<protein>
    <recommendedName>
        <fullName evidence="3">Cytoplasmic dynein 2 light intermediate chain 1</fullName>
    </recommendedName>
</protein>
<dbReference type="Gene3D" id="3.40.50.300">
    <property type="entry name" value="P-loop containing nucleotide triphosphate hydrolases"/>
    <property type="match status" value="1"/>
</dbReference>
<dbReference type="GO" id="GO:0005874">
    <property type="term" value="C:microtubule"/>
    <property type="evidence" value="ECO:0007669"/>
    <property type="project" value="UniProtKB-KW"/>
</dbReference>
<dbReference type="GO" id="GO:0036064">
    <property type="term" value="C:ciliary basal body"/>
    <property type="evidence" value="ECO:0007669"/>
    <property type="project" value="TreeGrafter"/>
</dbReference>
<dbReference type="AlphaFoldDB" id="A0A1J4JZJ7"/>
<evidence type="ECO:0000256" key="5">
    <source>
        <dbReference type="ARBA" id="ARBA00022490"/>
    </source>
</evidence>
<keyword evidence="5" id="KW-0963">Cytoplasm</keyword>
<dbReference type="RefSeq" id="XP_068356092.1">
    <property type="nucleotide sequence ID" value="XM_068506969.1"/>
</dbReference>
<dbReference type="Pfam" id="PF00071">
    <property type="entry name" value="Ras"/>
    <property type="match status" value="1"/>
</dbReference>
<dbReference type="PANTHER" id="PTHR13236">
    <property type="entry name" value="DYNEIN 2 LIGHT INTERMEDIATE CHAIN, ISOFORM 2"/>
    <property type="match status" value="1"/>
</dbReference>
<keyword evidence="11" id="KW-0206">Cytoskeleton</keyword>
<keyword evidence="7" id="KW-0970">Cilium biogenesis/degradation</keyword>
<evidence type="ECO:0000256" key="12">
    <source>
        <dbReference type="ARBA" id="ARBA00023273"/>
    </source>
</evidence>
<organism evidence="13 14">
    <name type="scientific">Tritrichomonas foetus</name>
    <dbReference type="NCBI Taxonomy" id="1144522"/>
    <lineage>
        <taxon>Eukaryota</taxon>
        <taxon>Metamonada</taxon>
        <taxon>Parabasalia</taxon>
        <taxon>Tritrichomonadida</taxon>
        <taxon>Tritrichomonadidae</taxon>
        <taxon>Tritrichomonas</taxon>
    </lineage>
</organism>
<keyword evidence="8" id="KW-0243">Dynein</keyword>
<dbReference type="EMBL" id="MLAK01000846">
    <property type="protein sequence ID" value="OHT02956.1"/>
    <property type="molecule type" value="Genomic_DNA"/>
</dbReference>
<evidence type="ECO:0000256" key="4">
    <source>
        <dbReference type="ARBA" id="ARBA00022473"/>
    </source>
</evidence>
<keyword evidence="10" id="KW-0505">Motor protein</keyword>
<dbReference type="SUPFAM" id="SSF52540">
    <property type="entry name" value="P-loop containing nucleoside triphosphate hydrolases"/>
    <property type="match status" value="1"/>
</dbReference>
<dbReference type="OrthoDB" id="10263060at2759"/>
<dbReference type="GO" id="GO:0035735">
    <property type="term" value="P:intraciliary transport involved in cilium assembly"/>
    <property type="evidence" value="ECO:0007669"/>
    <property type="project" value="InterPro"/>
</dbReference>
<keyword evidence="12" id="KW-0966">Cell projection</keyword>
<dbReference type="GO" id="GO:0045504">
    <property type="term" value="F:dynein heavy chain binding"/>
    <property type="evidence" value="ECO:0007669"/>
    <property type="project" value="TreeGrafter"/>
</dbReference>
<keyword evidence="4" id="KW-0217">Developmental protein</keyword>
<dbReference type="GO" id="GO:0005525">
    <property type="term" value="F:GTP binding"/>
    <property type="evidence" value="ECO:0007669"/>
    <property type="project" value="InterPro"/>
</dbReference>
<keyword evidence="14" id="KW-1185">Reference proteome</keyword>
<dbReference type="GO" id="GO:0035721">
    <property type="term" value="P:intraciliary retrograde transport"/>
    <property type="evidence" value="ECO:0007669"/>
    <property type="project" value="InterPro"/>
</dbReference>
<name>A0A1J4JZJ7_9EUKA</name>
<evidence type="ECO:0000256" key="6">
    <source>
        <dbReference type="ARBA" id="ARBA00022701"/>
    </source>
</evidence>
<evidence type="ECO:0000256" key="8">
    <source>
        <dbReference type="ARBA" id="ARBA00023017"/>
    </source>
</evidence>
<evidence type="ECO:0000256" key="11">
    <source>
        <dbReference type="ARBA" id="ARBA00023212"/>
    </source>
</evidence>
<gene>
    <name evidence="13" type="ORF">TRFO_29768</name>
</gene>
<reference evidence="13" key="1">
    <citation type="submission" date="2016-10" db="EMBL/GenBank/DDBJ databases">
        <authorList>
            <person name="Benchimol M."/>
            <person name="Almeida L.G."/>
            <person name="Vasconcelos A.T."/>
            <person name="Perreira-Neves A."/>
            <person name="Rosa I.A."/>
            <person name="Tasca T."/>
            <person name="Bogo M.R."/>
            <person name="de Souza W."/>
        </authorList>
    </citation>
    <scope>NUCLEOTIDE SEQUENCE [LARGE SCALE GENOMIC DNA]</scope>
    <source>
        <strain evidence="13">K</strain>
    </source>
</reference>
<dbReference type="GO" id="GO:0005868">
    <property type="term" value="C:cytoplasmic dynein complex"/>
    <property type="evidence" value="ECO:0007669"/>
    <property type="project" value="InterPro"/>
</dbReference>
<dbReference type="InterPro" id="IPR027417">
    <property type="entry name" value="P-loop_NTPase"/>
</dbReference>
<dbReference type="GeneID" id="94841673"/>
<evidence type="ECO:0000256" key="1">
    <source>
        <dbReference type="ARBA" id="ARBA00004120"/>
    </source>
</evidence>
<evidence type="ECO:0000256" key="7">
    <source>
        <dbReference type="ARBA" id="ARBA00022794"/>
    </source>
</evidence>
<keyword evidence="9" id="KW-0969">Cilium</keyword>
<comment type="caution">
    <text evidence="13">The sequence shown here is derived from an EMBL/GenBank/DDBJ whole genome shotgun (WGS) entry which is preliminary data.</text>
</comment>
<evidence type="ECO:0000313" key="14">
    <source>
        <dbReference type="Proteomes" id="UP000179807"/>
    </source>
</evidence>
<keyword evidence="6" id="KW-0493">Microtubule</keyword>
<dbReference type="PANTHER" id="PTHR13236:SF0">
    <property type="entry name" value="CYTOPLASMIC DYNEIN 2 LIGHT INTERMEDIATE CHAIN 1"/>
    <property type="match status" value="1"/>
</dbReference>
<accession>A0A1J4JZJ7</accession>
<dbReference type="GO" id="GO:0003924">
    <property type="term" value="F:GTPase activity"/>
    <property type="evidence" value="ECO:0007669"/>
    <property type="project" value="InterPro"/>
</dbReference>
<dbReference type="VEuPathDB" id="TrichDB:TRFO_29768"/>
<evidence type="ECO:0000256" key="2">
    <source>
        <dbReference type="ARBA" id="ARBA00006831"/>
    </source>
</evidence>
<sequence length="295" mass="33501">MTTKNVDPRRDIWGALIAESDETKMSLGQNDAHFLFIGSTQCGKSTLQNAFFSRLEEPRPTLALSYQSCNVHVQDKDKTLHFWELGGGQKLEKILNTIVTPETQKNFYVFIVLDIMKYKSINEALEWLPIIMRRFKSDIGGAFVVATHYEEFDEKDPSFKAKIINGLQATIHQYGCGLVTFSSKIDSLMTRFKVLVKSLVIPDVKKPERQNSHNAPTLIYPGDDTDSYGNSIDSMQQFTTFVRAELLKETNDREAKGGSEVKIDDPYYADEEIDKTVREQNKLLDDKLKALIASI</sequence>
<evidence type="ECO:0000256" key="9">
    <source>
        <dbReference type="ARBA" id="ARBA00023069"/>
    </source>
</evidence>
<evidence type="ECO:0000256" key="3">
    <source>
        <dbReference type="ARBA" id="ARBA00018863"/>
    </source>
</evidence>
<proteinExistence type="inferred from homology"/>
<evidence type="ECO:0000313" key="13">
    <source>
        <dbReference type="EMBL" id="OHT02956.1"/>
    </source>
</evidence>
<dbReference type="Proteomes" id="UP000179807">
    <property type="component" value="Unassembled WGS sequence"/>
</dbReference>
<comment type="subcellular location">
    <subcellularLocation>
        <location evidence="1">Cytoplasm</location>
        <location evidence="1">Cytoskeleton</location>
        <location evidence="1">Cilium basal body</location>
    </subcellularLocation>
</comment>
<dbReference type="InterPro" id="IPR040045">
    <property type="entry name" value="DYNC2LI1"/>
</dbReference>
<dbReference type="InterPro" id="IPR001806">
    <property type="entry name" value="Small_GTPase"/>
</dbReference>
<evidence type="ECO:0000256" key="10">
    <source>
        <dbReference type="ARBA" id="ARBA00023175"/>
    </source>
</evidence>